<dbReference type="SMART" id="SM00353">
    <property type="entry name" value="HLH"/>
    <property type="match status" value="1"/>
</dbReference>
<keyword evidence="2" id="KW-0805">Transcription regulation</keyword>
<sequence>MFIPCLENFLNDNGLSDELLVGEPYQLDGAVVELGPNFIDFGSGSILKNSSSLYQNTTLLSGDSVDPSNCSSVGRRQEASDKKRKRFDDASRLTLTENADIEHRSNEITEYENEDKLATNQLPKVATTSRHSLAERIRRERISERMKVLEDLVPGCDKITGKAIMLDELINYVLSLQHQAEDKLCGSLLT</sequence>
<evidence type="ECO:0000256" key="3">
    <source>
        <dbReference type="ARBA" id="ARBA00023163"/>
    </source>
</evidence>
<dbReference type="InterPro" id="IPR011598">
    <property type="entry name" value="bHLH_dom"/>
</dbReference>
<dbReference type="Gene3D" id="4.10.280.10">
    <property type="entry name" value="Helix-loop-helix DNA-binding domain"/>
    <property type="match status" value="1"/>
</dbReference>
<evidence type="ECO:0000259" key="6">
    <source>
        <dbReference type="PROSITE" id="PS50888"/>
    </source>
</evidence>
<evidence type="ECO:0000256" key="1">
    <source>
        <dbReference type="ARBA" id="ARBA00004123"/>
    </source>
</evidence>
<feature type="region of interest" description="Disordered" evidence="5">
    <location>
        <begin position="65"/>
        <end position="87"/>
    </location>
</feature>
<dbReference type="PANTHER" id="PTHR12565">
    <property type="entry name" value="STEROL REGULATORY ELEMENT-BINDING PROTEIN"/>
    <property type="match status" value="1"/>
</dbReference>
<name>A0AAD1YMF0_9LAMI</name>
<keyword evidence="4" id="KW-0539">Nucleus</keyword>
<feature type="domain" description="BHLH" evidence="6">
    <location>
        <begin position="126"/>
        <end position="176"/>
    </location>
</feature>
<dbReference type="GO" id="GO:0005634">
    <property type="term" value="C:nucleus"/>
    <property type="evidence" value="ECO:0007669"/>
    <property type="project" value="UniProtKB-SubCell"/>
</dbReference>
<dbReference type="Pfam" id="PF00010">
    <property type="entry name" value="HLH"/>
    <property type="match status" value="1"/>
</dbReference>
<feature type="compositionally biased region" description="Basic and acidic residues" evidence="5">
    <location>
        <begin position="75"/>
        <end position="87"/>
    </location>
</feature>
<reference evidence="7" key="1">
    <citation type="submission" date="2023-05" db="EMBL/GenBank/DDBJ databases">
        <authorList>
            <person name="Huff M."/>
        </authorList>
    </citation>
    <scope>NUCLEOTIDE SEQUENCE</scope>
</reference>
<evidence type="ECO:0000313" key="8">
    <source>
        <dbReference type="Proteomes" id="UP000834106"/>
    </source>
</evidence>
<gene>
    <name evidence="7" type="ORF">FPE_LOCUS360</name>
</gene>
<evidence type="ECO:0000256" key="5">
    <source>
        <dbReference type="SAM" id="MobiDB-lite"/>
    </source>
</evidence>
<dbReference type="PROSITE" id="PS50888">
    <property type="entry name" value="BHLH"/>
    <property type="match status" value="1"/>
</dbReference>
<dbReference type="GO" id="GO:0046983">
    <property type="term" value="F:protein dimerization activity"/>
    <property type="evidence" value="ECO:0007669"/>
    <property type="project" value="InterPro"/>
</dbReference>
<keyword evidence="8" id="KW-1185">Reference proteome</keyword>
<evidence type="ECO:0000313" key="7">
    <source>
        <dbReference type="EMBL" id="CAI9752929.1"/>
    </source>
</evidence>
<dbReference type="Proteomes" id="UP000834106">
    <property type="component" value="Chromosome 1"/>
</dbReference>
<dbReference type="InterPro" id="IPR036638">
    <property type="entry name" value="HLH_DNA-bd_sf"/>
</dbReference>
<feature type="compositionally biased region" description="Polar residues" evidence="5">
    <location>
        <begin position="65"/>
        <end position="74"/>
    </location>
</feature>
<evidence type="ECO:0000256" key="4">
    <source>
        <dbReference type="ARBA" id="ARBA00023242"/>
    </source>
</evidence>
<protein>
    <recommendedName>
        <fullName evidence="6">BHLH domain-containing protein</fullName>
    </recommendedName>
</protein>
<dbReference type="PANTHER" id="PTHR12565:SF184">
    <property type="entry name" value="BHLH TRANSCRIPTION FACTOR"/>
    <property type="match status" value="1"/>
</dbReference>
<organism evidence="7 8">
    <name type="scientific">Fraxinus pennsylvanica</name>
    <dbReference type="NCBI Taxonomy" id="56036"/>
    <lineage>
        <taxon>Eukaryota</taxon>
        <taxon>Viridiplantae</taxon>
        <taxon>Streptophyta</taxon>
        <taxon>Embryophyta</taxon>
        <taxon>Tracheophyta</taxon>
        <taxon>Spermatophyta</taxon>
        <taxon>Magnoliopsida</taxon>
        <taxon>eudicotyledons</taxon>
        <taxon>Gunneridae</taxon>
        <taxon>Pentapetalae</taxon>
        <taxon>asterids</taxon>
        <taxon>lamiids</taxon>
        <taxon>Lamiales</taxon>
        <taxon>Oleaceae</taxon>
        <taxon>Oleeae</taxon>
        <taxon>Fraxinus</taxon>
    </lineage>
</organism>
<proteinExistence type="predicted"/>
<evidence type="ECO:0000256" key="2">
    <source>
        <dbReference type="ARBA" id="ARBA00023015"/>
    </source>
</evidence>
<dbReference type="InterPro" id="IPR024097">
    <property type="entry name" value="bHLH_ZIP_TF"/>
</dbReference>
<accession>A0AAD1YMF0</accession>
<dbReference type="EMBL" id="OU503036">
    <property type="protein sequence ID" value="CAI9752929.1"/>
    <property type="molecule type" value="Genomic_DNA"/>
</dbReference>
<keyword evidence="3" id="KW-0804">Transcription</keyword>
<dbReference type="AlphaFoldDB" id="A0AAD1YMF0"/>
<dbReference type="SUPFAM" id="SSF47459">
    <property type="entry name" value="HLH, helix-loop-helix DNA-binding domain"/>
    <property type="match status" value="1"/>
</dbReference>
<comment type="subcellular location">
    <subcellularLocation>
        <location evidence="1">Nucleus</location>
    </subcellularLocation>
</comment>
<dbReference type="GO" id="GO:0003700">
    <property type="term" value="F:DNA-binding transcription factor activity"/>
    <property type="evidence" value="ECO:0007669"/>
    <property type="project" value="TreeGrafter"/>
</dbReference>